<reference evidence="1 2" key="2">
    <citation type="journal article" date="2009" name="PLoS ONE">
        <title>An integrated genetic and cytogenetic map of the cucumber genome.</title>
        <authorList>
            <person name="Ren Y."/>
            <person name="Zhang Z."/>
            <person name="Liu J."/>
            <person name="Staub J.E."/>
            <person name="Han Y."/>
            <person name="Cheng Z."/>
            <person name="Li X."/>
            <person name="Lu J."/>
            <person name="Miao H."/>
            <person name="Kang H."/>
            <person name="Xie B."/>
            <person name="Gu X."/>
            <person name="Wang X."/>
            <person name="Du Y."/>
            <person name="Jin W."/>
            <person name="Huang S."/>
        </authorList>
    </citation>
    <scope>NUCLEOTIDE SEQUENCE [LARGE SCALE GENOMIC DNA]</scope>
    <source>
        <strain evidence="2">cv. 9930</strain>
    </source>
</reference>
<reference evidence="1 2" key="3">
    <citation type="journal article" date="2010" name="BMC Genomics">
        <title>Transcriptome sequencing and comparative analysis of cucumber flowers with different sex types.</title>
        <authorList>
            <person name="Guo S."/>
            <person name="Zheng Y."/>
            <person name="Joung J.G."/>
            <person name="Liu S."/>
            <person name="Zhang Z."/>
            <person name="Crasta O.R."/>
            <person name="Sobral B.W."/>
            <person name="Xu Y."/>
            <person name="Huang S."/>
            <person name="Fei Z."/>
        </authorList>
    </citation>
    <scope>NUCLEOTIDE SEQUENCE [LARGE SCALE GENOMIC DNA]</scope>
    <source>
        <strain evidence="2">cv. 9930</strain>
    </source>
</reference>
<keyword evidence="2" id="KW-1185">Reference proteome</keyword>
<accession>A0A0A0L5C1</accession>
<protein>
    <submittedName>
        <fullName evidence="1">Uncharacterized protein</fullName>
    </submittedName>
</protein>
<evidence type="ECO:0000313" key="1">
    <source>
        <dbReference type="EMBL" id="KGN56234.1"/>
    </source>
</evidence>
<proteinExistence type="predicted"/>
<evidence type="ECO:0000313" key="2">
    <source>
        <dbReference type="Proteomes" id="UP000029981"/>
    </source>
</evidence>
<reference evidence="1 2" key="4">
    <citation type="journal article" date="2011" name="BMC Genomics">
        <title>RNA-Seq improves annotation of protein-coding genes in the cucumber genome.</title>
        <authorList>
            <person name="Li Z."/>
            <person name="Zhang Z."/>
            <person name="Yan P."/>
            <person name="Huang S."/>
            <person name="Fei Z."/>
            <person name="Lin K."/>
        </authorList>
    </citation>
    <scope>NUCLEOTIDE SEQUENCE [LARGE SCALE GENOMIC DNA]</scope>
    <source>
        <strain evidence="2">cv. 9930</strain>
    </source>
</reference>
<dbReference type="EMBL" id="CM002924">
    <property type="protein sequence ID" value="KGN56234.1"/>
    <property type="molecule type" value="Genomic_DNA"/>
</dbReference>
<dbReference type="Gramene" id="KGN56234">
    <property type="protein sequence ID" value="KGN56234"/>
    <property type="gene ID" value="Csa_3G104870"/>
</dbReference>
<dbReference type="Proteomes" id="UP000029981">
    <property type="component" value="Chromosome 3"/>
</dbReference>
<gene>
    <name evidence="1" type="ORF">Csa_3G104870</name>
</gene>
<name>A0A0A0L5C1_CUCSA</name>
<reference evidence="1 2" key="1">
    <citation type="journal article" date="2009" name="Nat. Genet.">
        <title>The genome of the cucumber, Cucumis sativus L.</title>
        <authorList>
            <person name="Huang S."/>
            <person name="Li R."/>
            <person name="Zhang Z."/>
            <person name="Li L."/>
            <person name="Gu X."/>
            <person name="Fan W."/>
            <person name="Lucas W.J."/>
            <person name="Wang X."/>
            <person name="Xie B."/>
            <person name="Ni P."/>
            <person name="Ren Y."/>
            <person name="Zhu H."/>
            <person name="Li J."/>
            <person name="Lin K."/>
            <person name="Jin W."/>
            <person name="Fei Z."/>
            <person name="Li G."/>
            <person name="Staub J."/>
            <person name="Kilian A."/>
            <person name="van der Vossen E.A."/>
            <person name="Wu Y."/>
            <person name="Guo J."/>
            <person name="He J."/>
            <person name="Jia Z."/>
            <person name="Ren Y."/>
            <person name="Tian G."/>
            <person name="Lu Y."/>
            <person name="Ruan J."/>
            <person name="Qian W."/>
            <person name="Wang M."/>
            <person name="Huang Q."/>
            <person name="Li B."/>
            <person name="Xuan Z."/>
            <person name="Cao J."/>
            <person name="Asan"/>
            <person name="Wu Z."/>
            <person name="Zhang J."/>
            <person name="Cai Q."/>
            <person name="Bai Y."/>
            <person name="Zhao B."/>
            <person name="Han Y."/>
            <person name="Li Y."/>
            <person name="Li X."/>
            <person name="Wang S."/>
            <person name="Shi Q."/>
            <person name="Liu S."/>
            <person name="Cho W.K."/>
            <person name="Kim J.Y."/>
            <person name="Xu Y."/>
            <person name="Heller-Uszynska K."/>
            <person name="Miao H."/>
            <person name="Cheng Z."/>
            <person name="Zhang S."/>
            <person name="Wu J."/>
            <person name="Yang Y."/>
            <person name="Kang H."/>
            <person name="Li M."/>
            <person name="Liang H."/>
            <person name="Ren X."/>
            <person name="Shi Z."/>
            <person name="Wen M."/>
            <person name="Jian M."/>
            <person name="Yang H."/>
            <person name="Zhang G."/>
            <person name="Yang Z."/>
            <person name="Chen R."/>
            <person name="Liu S."/>
            <person name="Li J."/>
            <person name="Ma L."/>
            <person name="Liu H."/>
            <person name="Zhou Y."/>
            <person name="Zhao J."/>
            <person name="Fang X."/>
            <person name="Li G."/>
            <person name="Fang L."/>
            <person name="Li Y."/>
            <person name="Liu D."/>
            <person name="Zheng H."/>
            <person name="Zhang Y."/>
            <person name="Qin N."/>
            <person name="Li Z."/>
            <person name="Yang G."/>
            <person name="Yang S."/>
            <person name="Bolund L."/>
            <person name="Kristiansen K."/>
            <person name="Zheng H."/>
            <person name="Li S."/>
            <person name="Zhang X."/>
            <person name="Yang H."/>
            <person name="Wang J."/>
            <person name="Sun R."/>
            <person name="Zhang B."/>
            <person name="Jiang S."/>
            <person name="Wang J."/>
            <person name="Du Y."/>
            <person name="Li S."/>
        </authorList>
    </citation>
    <scope>NUCLEOTIDE SEQUENCE [LARGE SCALE GENOMIC DNA]</scope>
    <source>
        <strain evidence="2">cv. 9930</strain>
    </source>
</reference>
<sequence length="66" mass="7508">MTDFMQNYLYYSKGKSKSKPFLYCHGNWDGDATKLQRLAELWRASLCLEIQTQHAATSGVLDSGTM</sequence>
<organism evidence="1 2">
    <name type="scientific">Cucumis sativus</name>
    <name type="common">Cucumber</name>
    <dbReference type="NCBI Taxonomy" id="3659"/>
    <lineage>
        <taxon>Eukaryota</taxon>
        <taxon>Viridiplantae</taxon>
        <taxon>Streptophyta</taxon>
        <taxon>Embryophyta</taxon>
        <taxon>Tracheophyta</taxon>
        <taxon>Spermatophyta</taxon>
        <taxon>Magnoliopsida</taxon>
        <taxon>eudicotyledons</taxon>
        <taxon>Gunneridae</taxon>
        <taxon>Pentapetalae</taxon>
        <taxon>rosids</taxon>
        <taxon>fabids</taxon>
        <taxon>Cucurbitales</taxon>
        <taxon>Cucurbitaceae</taxon>
        <taxon>Benincaseae</taxon>
        <taxon>Cucumis</taxon>
    </lineage>
</organism>
<dbReference type="AlphaFoldDB" id="A0A0A0L5C1"/>